<evidence type="ECO:0000259" key="4">
    <source>
        <dbReference type="Pfam" id="PF12624"/>
    </source>
</evidence>
<comment type="caution">
    <text evidence="5">The sequence shown here is derived from an EMBL/GenBank/DDBJ whole genome shotgun (WGS) entry which is preliminary data.</text>
</comment>
<evidence type="ECO:0000256" key="3">
    <source>
        <dbReference type="SAM" id="MobiDB-lite"/>
    </source>
</evidence>
<evidence type="ECO:0000256" key="2">
    <source>
        <dbReference type="ARBA" id="ARBA00022448"/>
    </source>
</evidence>
<evidence type="ECO:0000256" key="1">
    <source>
        <dbReference type="ARBA" id="ARBA00006545"/>
    </source>
</evidence>
<sequence length="3079" mass="337720">MAKKAILEVLESTIGKYVHNLDSESLNVAVWSGKIELQSLQLDVHAVNSELSRRAILAPNLACPFKVIEGRFDKVQLDVPWARLTSRPVVFRASGLWVYVEPHDFLAEARNNPNGYTENRYGTKMKSRKSVMQQQQKVQGSKEGVMEERINSIATAEEGRRRMSAMKNFAWDSEDVGDTNTTSSSSSNNTFTTRLVRRIIENLQVEIQDVHIAIRGCQTAAGIVLGSLSLSTTDAKGNKTFVDRSSASSSSASAMNHHEQVTLSFLYKELLISGFGIYLQRDNEDNNSNGGTLKQRLARISTNTEYILEPLSFQAKLRQSDLDTCIDFPKYLVHSKLSSLSITVSRNQLELGHQLAMAVVTSQPNSTTTEIRPLFPEYRPLVPVKGNAHKWWKYAVRCIGRLNQTEAVFELHKRNVYSERRDKKGVVTSSPWLSKLRIEERVELENIERDRSISILGLMHWRNIADAQFVKEKEKYHRIGTVSGSSGGSSISSNAGKKKSSKKSSSFAKTKSSVFGSPAPKRTSSSLSQQDSLGTSELYQELTDDGNNDDDEDDIALTTDEMRELEKNLAMTTIDSTLSKDSMFCDINFTLGSFHVNLVKGPKQPLTSLEMGMVSASFKANADGSFTSGLTVLSLEVLDGVTPATFYPTVCRSLQKGAHSNTSHAFRFQLKKSKVGDQELVLKMVACEIVASPMLLFAVREFFKLPPLTAKYNGNDSNINPYLYQSSSGDEDLFFDAKGGESTVLMPPAVTRNTTTKPQFDFSTHAVALKDGRVSDKVSSAIMDAWNGKNKNRQKWRMDFDISAPILILPENCTDPNATVLICNFGRFNFRYGTDALSSSVTQWFNDRQRPHKMDSEVDHLKLEMNDLFFTISSVGVAKDGLDGANTDVSGSVIQPISFTLDVGLEHTISAGDETPRTCVIGVLPAIILRLAPSHITKMLSVAAIWTSNLHKLRGDVPNDSSQAKLTNVPEELVDEDPDIEIMSSGSGISILDGGDEDEENGAVRTESLLSKKDRLESLILSRQNTDSSTGIEFMHVSVSLLRLSINVYTENGDGLEAHLVSVMASSSLATDGTSSTKLAMGWFWILDQLDSELKLPRRQRLLCHSICRDQLLIMPLMTTELADIHILKLPENKAKSYHDQVSDFSRDYIQSIHEVDKVTVVNAKFTSLFINWNPQAIKTLLLAKNDLTGFKEEAMTTYGQMSMLQQKDGHKTDVRLHTATSKTEKVNSVFILAQMDMNDDNSEMTFTLGDFRMVTPDYSNTLEPYQVLLGLAPSVATSLLTFVPATLEVQTNRNAKLVLNSAVADECGVNSGGSCNEVAKSSQSGQKLFYIVASGFDLVLPQAAYSENYFLFHAGNFQAHYRAFENDVGSEAQVSLKDVSMRCGRNMTMVSTPVNLSVKVQMKPPFAKGTEEELATRIEMSTSRIRILVARCHYSQIMRTLDYNISEQNNFLRGDRSLQPKRAAQTDDKARKGTVDGILKSMGHAGVENVDVIKRMYINFNIQELSVELCGVDTDDPIVSLAAVNTHILTQLLPDEDVTKAYVTLHDLVCDDRRLGSVDRTFRRMIGKATSNRTDLQDSEVFVLNYTKYGADESRDIEVKLGSSQVVVLPDVISDLIAFVKVAPIQGRLETLAGTSVLGRSNEPSTKAVEMRYEESSGTEAVVLKKTKYHVESSNMRLVLVDIGSVDASGSFSSSKSASLTETIVVQEGGNEVNDETLQKDYKIDAERVEIYTAQGVDLLHPVQILEPAKFALFYYQDIGNDDSPHVTDIKFVTLSPIEVTFSMQNAALASALATSITDAFGNNDSVNESIDDEFHFPANDANRIARLESALDKDSAVSTAAPSEHGTDLSVHSGNKLSTKAKRRIIRLKSTMPEAATTVTNDFQGLDEALFKIVVMNCVAGGEIDYPSLTSDKPCFGCNMNTSVLADYFDAASCRWETLLVQPWEITFNASRGPQTRTNSKRMSTTFDIESNPCHVSFSEHFLVNVGAASRMWSVYSGATKQATTLVEERVKDNSSKRRLSRSMAAHAARSLITTLPYAIENHSGINASYSLYNDPTSFELPTSSTRFFRFELFPEKGSGGVRKYGQDIKHAKSLIIYVGSTKISVPDMDTEANMQTHVFTKVVKRGNSTVLHLSSHVEMHNKSSLPFRISIIGDESIHDLGVVQSSLDERKNGRHDDSKSLLKENEELMTHSVFGLPAPLLRNFATNSTETLCLQVSPILSDGSSGGDLVERLVSMASSSDGKRKIIEVTCSPSSREIRASSLTTHISFNVSLIDGDHAFIELSITPRAVLKNKLPVPVLVRTPMPHAFPTCEHTRKLNPLETIEVFTPGPSIAVSMKCADLPIGGTLTGWIDGEWIDVPLGKDKCLPEPSLDRYRTSRQIAVRGSGSRNVTPDLKGSLQKHHAAVAEDVRTVVSSRSINPSSLMGSPPFSAYSSAKHRRRVSLLPGSSNLIRLASLTMDGDEGMKKSVPFRVEDVSMTEGVDATPILWADSTPSGYFAYRNLTAEGSELHVVPEYVIFNGSTHHQICVRQISQPPFLLDPSKISPISRDRNNSIVVQFEIPAINGLTGPVQIDRVGLRVCVAKSRETGEPLGSLAVQTVTGARDSRLVIKIGALNFKKSVIMTGRVGSLPKTALDAVAREKLSEARHDYNMEVGGRVEAQAISLPSSERAQFSVVIHNVRIMDCSPNSESPIVFDSMSDKNFIDLCVRTRGPLNADLIRVDLFDVNLPTARGKQRKSLSILERICLEDAGHFSPTMLATAELAGVDLDLRWDEEKGKFSVAISDPRLKDADDIDHDGNYKPPRSDKLYDVKKIRVSPFILLLSFKRQPQSSRYKLVRGGRGAKLTNYFTTRLKFTVTGADLRFKGYMGRDVKATSINDWKYLAARESGSEEFIEGDIFRVTGNLAGRSAKFVLKKSGDYIGDSLVAVTGVIGGEFKRQQNQLDWVNVVTGLGVGVSKSVKGIGSGAGDLLRGTGKGIGQAVGGIGGGVQLVAKGIGKGITTGDASAVGEGFATMGQGVGQGVETVVDGAVSGVMSVGKGLFSGVGSITKGIGGVFTPGGDSDKKVPPKNYQRRNR</sequence>
<feature type="compositionally biased region" description="Low complexity" evidence="3">
    <location>
        <begin position="503"/>
        <end position="515"/>
    </location>
</feature>
<evidence type="ECO:0000313" key="6">
    <source>
        <dbReference type="Proteomes" id="UP001224775"/>
    </source>
</evidence>
<comment type="similarity">
    <text evidence="1">Belongs to the VPS13 family.</text>
</comment>
<feature type="domain" description="Chorein N-terminal" evidence="4">
    <location>
        <begin position="6"/>
        <end position="704"/>
    </location>
</feature>
<dbReference type="GO" id="GO:0006623">
    <property type="term" value="P:protein targeting to vacuole"/>
    <property type="evidence" value="ECO:0007669"/>
    <property type="project" value="TreeGrafter"/>
</dbReference>
<feature type="region of interest" description="Disordered" evidence="3">
    <location>
        <begin position="481"/>
        <end position="534"/>
    </location>
</feature>
<dbReference type="PANTHER" id="PTHR16166:SF93">
    <property type="entry name" value="INTERMEMBRANE LIPID TRANSFER PROTEIN VPS13"/>
    <property type="match status" value="1"/>
</dbReference>
<dbReference type="GO" id="GO:0045053">
    <property type="term" value="P:protein retention in Golgi apparatus"/>
    <property type="evidence" value="ECO:0007669"/>
    <property type="project" value="TreeGrafter"/>
</dbReference>
<feature type="compositionally biased region" description="Low complexity" evidence="3">
    <location>
        <begin position="481"/>
        <end position="495"/>
    </location>
</feature>
<dbReference type="PANTHER" id="PTHR16166">
    <property type="entry name" value="VACUOLAR PROTEIN SORTING-ASSOCIATED PROTEIN VPS13"/>
    <property type="match status" value="1"/>
</dbReference>
<keyword evidence="6" id="KW-1185">Reference proteome</keyword>
<feature type="compositionally biased region" description="Polar residues" evidence="3">
    <location>
        <begin position="522"/>
        <end position="534"/>
    </location>
</feature>
<protein>
    <submittedName>
        <fullName evidence="5">Vacuolar protein sorting-associated protein 13</fullName>
    </submittedName>
</protein>
<dbReference type="InterPro" id="IPR026847">
    <property type="entry name" value="VPS13"/>
</dbReference>
<dbReference type="Proteomes" id="UP001224775">
    <property type="component" value="Unassembled WGS sequence"/>
</dbReference>
<organism evidence="5 6">
    <name type="scientific">Skeletonema marinoi</name>
    <dbReference type="NCBI Taxonomy" id="267567"/>
    <lineage>
        <taxon>Eukaryota</taxon>
        <taxon>Sar</taxon>
        <taxon>Stramenopiles</taxon>
        <taxon>Ochrophyta</taxon>
        <taxon>Bacillariophyta</taxon>
        <taxon>Coscinodiscophyceae</taxon>
        <taxon>Thalassiosirophycidae</taxon>
        <taxon>Thalassiosirales</taxon>
        <taxon>Skeletonemataceae</taxon>
        <taxon>Skeletonema</taxon>
        <taxon>Skeletonema marinoi-dohrnii complex</taxon>
    </lineage>
</organism>
<proteinExistence type="inferred from homology"/>
<dbReference type="EMBL" id="JATAAI010000010">
    <property type="protein sequence ID" value="KAK1743056.1"/>
    <property type="molecule type" value="Genomic_DNA"/>
</dbReference>
<keyword evidence="2" id="KW-0813">Transport</keyword>
<name>A0AAD8YD19_9STRA</name>
<reference evidence="5" key="1">
    <citation type="submission" date="2023-06" db="EMBL/GenBank/DDBJ databases">
        <title>Survivors Of The Sea: Transcriptome response of Skeletonema marinoi to long-term dormancy.</title>
        <authorList>
            <person name="Pinder M.I.M."/>
            <person name="Kourtchenko O."/>
            <person name="Robertson E.K."/>
            <person name="Larsson T."/>
            <person name="Maumus F."/>
            <person name="Osuna-Cruz C.M."/>
            <person name="Vancaester E."/>
            <person name="Stenow R."/>
            <person name="Vandepoele K."/>
            <person name="Ploug H."/>
            <person name="Bruchert V."/>
            <person name="Godhe A."/>
            <person name="Topel M."/>
        </authorList>
    </citation>
    <scope>NUCLEOTIDE SEQUENCE</scope>
    <source>
        <strain evidence="5">R05AC</strain>
    </source>
</reference>
<evidence type="ECO:0000313" key="5">
    <source>
        <dbReference type="EMBL" id="KAK1743056.1"/>
    </source>
</evidence>
<feature type="region of interest" description="Disordered" evidence="3">
    <location>
        <begin position="3059"/>
        <end position="3079"/>
    </location>
</feature>
<dbReference type="Pfam" id="PF12624">
    <property type="entry name" value="VPS13_N"/>
    <property type="match status" value="1"/>
</dbReference>
<dbReference type="InterPro" id="IPR026854">
    <property type="entry name" value="VPS13_N"/>
</dbReference>
<accession>A0AAD8YD19</accession>
<gene>
    <name evidence="5" type="ORF">QTG54_006653</name>
</gene>